<dbReference type="OMA" id="CCVITGQ"/>
<evidence type="ECO:0000313" key="5">
    <source>
        <dbReference type="Proteomes" id="UP000216207"/>
    </source>
</evidence>
<name>A0A268P3M0_SHOCL</name>
<dbReference type="Pfam" id="PF03698">
    <property type="entry name" value="UPF0180"/>
    <property type="match status" value="1"/>
</dbReference>
<protein>
    <recommendedName>
        <fullName evidence="1">UPF0180 protein CHH61_14005</fullName>
    </recommendedName>
</protein>
<evidence type="ECO:0000313" key="4">
    <source>
        <dbReference type="Proteomes" id="UP000216133"/>
    </source>
</evidence>
<gene>
    <name evidence="3" type="ORF">CHH61_14005</name>
    <name evidence="2" type="ORF">CHH72_04875</name>
</gene>
<dbReference type="Proteomes" id="UP000216133">
    <property type="component" value="Unassembled WGS sequence"/>
</dbReference>
<evidence type="ECO:0000313" key="2">
    <source>
        <dbReference type="EMBL" id="PAE90317.1"/>
    </source>
</evidence>
<evidence type="ECO:0000313" key="3">
    <source>
        <dbReference type="EMBL" id="PAF25314.1"/>
    </source>
</evidence>
<comment type="caution">
    <text evidence="2">The sequence shown here is derived from an EMBL/GenBank/DDBJ whole genome shotgun (WGS) entry which is preliminary data.</text>
</comment>
<reference evidence="4 5" key="1">
    <citation type="submission" date="2017-07" db="EMBL/GenBank/DDBJ databases">
        <title>Isolation and whole genome analysis of endospore-forming bacteria from heroin.</title>
        <authorList>
            <person name="Kalinowski J."/>
            <person name="Ahrens B."/>
            <person name="Al-Dilaimi A."/>
            <person name="Winkler A."/>
            <person name="Wibberg D."/>
            <person name="Schleenbecker U."/>
            <person name="Ruckert C."/>
            <person name="Wolfel R."/>
            <person name="Grass G."/>
        </authorList>
    </citation>
    <scope>NUCLEOTIDE SEQUENCE [LARGE SCALE GENOMIC DNA]</scope>
    <source>
        <strain evidence="3 4">7523-2</strain>
        <strain evidence="2 5">7539</strain>
    </source>
</reference>
<dbReference type="EMBL" id="NPBS01000072">
    <property type="protein sequence ID" value="PAF25314.1"/>
    <property type="molecule type" value="Genomic_DNA"/>
</dbReference>
<comment type="similarity">
    <text evidence="1">Belongs to the UPF0180 family.</text>
</comment>
<dbReference type="EMBL" id="NPCC01000005">
    <property type="protein sequence ID" value="PAE90317.1"/>
    <property type="molecule type" value="Genomic_DNA"/>
</dbReference>
<dbReference type="InterPro" id="IPR005370">
    <property type="entry name" value="UPF0180"/>
</dbReference>
<dbReference type="NCBIfam" id="NF002845">
    <property type="entry name" value="PRK03094.1"/>
    <property type="match status" value="1"/>
</dbReference>
<dbReference type="RefSeq" id="WP_011247273.1">
    <property type="nucleotide sequence ID" value="NZ_BOQQ01000003.1"/>
</dbReference>
<evidence type="ECO:0000256" key="1">
    <source>
        <dbReference type="HAMAP-Rule" id="MF_00506"/>
    </source>
</evidence>
<organism evidence="2 5">
    <name type="scientific">Shouchella clausii</name>
    <name type="common">Alkalihalobacillus clausii</name>
    <dbReference type="NCBI Taxonomy" id="79880"/>
    <lineage>
        <taxon>Bacteria</taxon>
        <taxon>Bacillati</taxon>
        <taxon>Bacillota</taxon>
        <taxon>Bacilli</taxon>
        <taxon>Bacillales</taxon>
        <taxon>Bacillaceae</taxon>
        <taxon>Shouchella</taxon>
    </lineage>
</organism>
<accession>A0A268P3M0</accession>
<proteinExistence type="inferred from homology"/>
<dbReference type="HAMAP" id="MF_00506">
    <property type="entry name" value="UPF0180"/>
    <property type="match status" value="1"/>
</dbReference>
<dbReference type="Proteomes" id="UP000216207">
    <property type="component" value="Unassembled WGS sequence"/>
</dbReference>
<sequence>MAKIGVQSNLSDVQQELQSKGYEVVQIENEQDGQDCECCIVSGRNADVAGISVPGQMSIIHAEGLSAEEIGQRVDEIVTQH</sequence>
<dbReference type="GeneID" id="86926596"/>
<dbReference type="AlphaFoldDB" id="A0A268P3M0"/>